<dbReference type="InterPro" id="IPR038763">
    <property type="entry name" value="DHH_sf"/>
</dbReference>
<dbReference type="GO" id="GO:0003676">
    <property type="term" value="F:nucleic acid binding"/>
    <property type="evidence" value="ECO:0007669"/>
    <property type="project" value="UniProtKB-UniRule"/>
</dbReference>
<proteinExistence type="inferred from homology"/>
<feature type="transmembrane region" description="Helical" evidence="8">
    <location>
        <begin position="36"/>
        <end position="53"/>
    </location>
</feature>
<keyword evidence="2 6" id="KW-1003">Cell membrane</keyword>
<evidence type="ECO:0000259" key="9">
    <source>
        <dbReference type="Pfam" id="PF01368"/>
    </source>
</evidence>
<evidence type="ECO:0000259" key="10">
    <source>
        <dbReference type="Pfam" id="PF02272"/>
    </source>
</evidence>
<evidence type="ECO:0000256" key="6">
    <source>
        <dbReference type="PIRNR" id="PIRNR026583"/>
    </source>
</evidence>
<feature type="binding site" evidence="7">
    <location>
        <position position="443"/>
    </location>
    <ligand>
        <name>Mn(2+)</name>
        <dbReference type="ChEBI" id="CHEBI:29035"/>
        <label>2</label>
    </ligand>
</feature>
<keyword evidence="4 8" id="KW-1133">Transmembrane helix</keyword>
<dbReference type="PANTHER" id="PTHR47618:SF2">
    <property type="entry name" value="CYCLIC-DI-AMP PHOSPHODIESTERASE GDPP"/>
    <property type="match status" value="1"/>
</dbReference>
<evidence type="ECO:0000256" key="4">
    <source>
        <dbReference type="ARBA" id="ARBA00022989"/>
    </source>
</evidence>
<dbReference type="Pfam" id="PF24898">
    <property type="entry name" value="GGDEF_GdpP"/>
    <property type="match status" value="1"/>
</dbReference>
<evidence type="ECO:0000256" key="2">
    <source>
        <dbReference type="ARBA" id="ARBA00022475"/>
    </source>
</evidence>
<dbReference type="InterPro" id="IPR049553">
    <property type="entry name" value="GdpP-like_PAS"/>
</dbReference>
<protein>
    <recommendedName>
        <fullName evidence="6">Cyclic-di-AMP phosphodiesterase</fullName>
        <ecNumber evidence="6">3.1.4.-</ecNumber>
    </recommendedName>
</protein>
<comment type="cofactor">
    <cofactor evidence="7">
        <name>Mn(2+)</name>
        <dbReference type="ChEBI" id="CHEBI:29035"/>
    </cofactor>
    <text evidence="7">For phosphodiesterase activity, probably binds 2 Mn(2+) per subunit.</text>
</comment>
<dbReference type="Pfam" id="PF02272">
    <property type="entry name" value="DHHA1"/>
    <property type="match status" value="1"/>
</dbReference>
<name>A0A387BFL7_9LACT</name>
<feature type="domain" description="DHHA1" evidence="10">
    <location>
        <begin position="564"/>
        <end position="649"/>
    </location>
</feature>
<dbReference type="SUPFAM" id="SSF64182">
    <property type="entry name" value="DHH phosphoesterases"/>
    <property type="match status" value="1"/>
</dbReference>
<feature type="binding site" evidence="7">
    <location>
        <position position="499"/>
    </location>
    <ligand>
        <name>Mn(2+)</name>
        <dbReference type="ChEBI" id="CHEBI:29035"/>
        <label>2</label>
    </ligand>
</feature>
<dbReference type="GO" id="GO:0016787">
    <property type="term" value="F:hydrolase activity"/>
    <property type="evidence" value="ECO:0007669"/>
    <property type="project" value="UniProtKB-UniRule"/>
</dbReference>
<organism evidence="12 13">
    <name type="scientific">Lactococcus allomyrinae</name>
    <dbReference type="NCBI Taxonomy" id="2419773"/>
    <lineage>
        <taxon>Bacteria</taxon>
        <taxon>Bacillati</taxon>
        <taxon>Bacillota</taxon>
        <taxon>Bacilli</taxon>
        <taxon>Lactobacillales</taxon>
        <taxon>Streptococcaceae</taxon>
        <taxon>Lactococcus</taxon>
    </lineage>
</organism>
<dbReference type="FunFam" id="3.90.1640.10:FF:000002">
    <property type="entry name" value="Cyclic-di-AMP phosphodiesterase"/>
    <property type="match status" value="1"/>
</dbReference>
<keyword evidence="6" id="KW-0378">Hydrolase</keyword>
<dbReference type="KEGG" id="lact:D7I46_01725"/>
<dbReference type="AlphaFoldDB" id="A0A387BFL7"/>
<comment type="similarity">
    <text evidence="6">Belongs to the GdpP/PdeA phosphodiesterase family.</text>
</comment>
<keyword evidence="3 8" id="KW-0812">Transmembrane</keyword>
<evidence type="ECO:0000256" key="3">
    <source>
        <dbReference type="ARBA" id="ARBA00022692"/>
    </source>
</evidence>
<dbReference type="PANTHER" id="PTHR47618">
    <property type="entry name" value="BIFUNCTIONAL OLIGORIBONUCLEASE AND PAP PHOSPHATASE NRNA"/>
    <property type="match status" value="1"/>
</dbReference>
<dbReference type="GO" id="GO:0106409">
    <property type="term" value="F:cyclic-di-AMP phosphodiesterase activity"/>
    <property type="evidence" value="ECO:0007669"/>
    <property type="project" value="RHEA"/>
</dbReference>
<dbReference type="Gene3D" id="3.30.450.20">
    <property type="entry name" value="PAS domain"/>
    <property type="match status" value="1"/>
</dbReference>
<comment type="subcellular location">
    <subcellularLocation>
        <location evidence="1">Cell membrane</location>
        <topology evidence="1">Multi-pass membrane protein</topology>
    </subcellularLocation>
</comment>
<dbReference type="InterPro" id="IPR003156">
    <property type="entry name" value="DHHA1_dom"/>
</dbReference>
<dbReference type="OrthoDB" id="9759476at2"/>
<evidence type="ECO:0000256" key="8">
    <source>
        <dbReference type="SAM" id="Phobius"/>
    </source>
</evidence>
<keyword evidence="5 6" id="KW-0472">Membrane</keyword>
<feature type="transmembrane region" description="Helical" evidence="8">
    <location>
        <begin position="7"/>
        <end position="30"/>
    </location>
</feature>
<dbReference type="Proteomes" id="UP000269374">
    <property type="component" value="Chromosome"/>
</dbReference>
<evidence type="ECO:0000259" key="11">
    <source>
        <dbReference type="Pfam" id="PF21370"/>
    </source>
</evidence>
<dbReference type="PIRSF" id="PIRSF026583">
    <property type="entry name" value="YybT"/>
    <property type="match status" value="1"/>
</dbReference>
<evidence type="ECO:0000256" key="7">
    <source>
        <dbReference type="PIRSR" id="PIRSR026583-50"/>
    </source>
</evidence>
<feature type="domain" description="Cyclic-di-AMP phosphodiesterase GdpP-like PAS" evidence="11">
    <location>
        <begin position="80"/>
        <end position="156"/>
    </location>
</feature>
<comment type="function">
    <text evidence="6">Has phosphodiesterase (PDE) activity against cyclic-di-AMP (c-di-AMP).</text>
</comment>
<feature type="domain" description="DDH" evidence="9">
    <location>
        <begin position="339"/>
        <end position="496"/>
    </location>
</feature>
<evidence type="ECO:0000313" key="13">
    <source>
        <dbReference type="Proteomes" id="UP000269374"/>
    </source>
</evidence>
<dbReference type="Pfam" id="PF21370">
    <property type="entry name" value="PAS_GdpP"/>
    <property type="match status" value="1"/>
</dbReference>
<keyword evidence="13" id="KW-1185">Reference proteome</keyword>
<feature type="binding site" evidence="7">
    <location>
        <position position="350"/>
    </location>
    <ligand>
        <name>Mn(2+)</name>
        <dbReference type="ChEBI" id="CHEBI:29035"/>
        <label>2</label>
    </ligand>
</feature>
<reference evidence="12 13" key="1">
    <citation type="submission" date="2018-09" db="EMBL/GenBank/DDBJ databases">
        <title>Genome sequencing of strain 1JSPR-7.</title>
        <authorList>
            <person name="Heo J."/>
            <person name="Kim S.-J."/>
            <person name="Kwon S.-W."/>
        </authorList>
    </citation>
    <scope>NUCLEOTIDE SEQUENCE [LARGE SCALE GENOMIC DNA]</scope>
    <source>
        <strain evidence="12 13">1JSPR-7</strain>
    </source>
</reference>
<sequence>MNFVRRFSPLTIVIIMILVQVIESLVLIFSDTRRSGLIYLLILNVVITLILLSQTRNYQLRRQDFIRKINDEAENSLNATLDNMPIGVIRFNNQSLEPEWFNPFVDMVFKGNDKIINRDDIKLILKNVNDDQYINIGSQKYVAELDSEKSLIYLIDATKEVAFKSEFNDSRAVIGSISVDNYDDATDLITDSERTAINNFISTFLESFAGKYGIYIRRINSSRHYFFCDYRILEKIINDKFSVLNDFRKSSAEKNIPLTLSIGVSYGWNDFPAIGKVAMNNLELAQVRGGDQVVLRENTEQARPVYFGGNSESRTQKSRTRARAISTALRTIIAESDDVFIVGHKYTDMDALGAGVAMKAFANMCGKEAFVVYDPEQLLPDVGRAIDKMNESSDGFTHIIRLETAKNLKKTNSLLIMVDHSKTGQTLNFDFYNSFEKVVVIDHHRRDDDFPEQALLSYIESSASSASELTVEILQFHDNNRRKMSTIEASIVLAGIEMDTKNFTKATTERTFEAAAYLRSRGADNDLIKMIMATDFEKYKKVNEIVLNSKVILPHIALGLGIEHQKYDNITTAKAADTMLEMAGITASFAVTQHINGFISISARSRNGFNVQTLMEKMGGGGHFNNAATQIYEKNIEEVKKDLIELLKERENEK</sequence>
<dbReference type="Gene3D" id="3.90.1640.10">
    <property type="entry name" value="inorganic pyrophosphatase (n-terminal core)"/>
    <property type="match status" value="1"/>
</dbReference>
<gene>
    <name evidence="12" type="ORF">D7I46_01725</name>
</gene>
<feature type="binding site" evidence="7">
    <location>
        <position position="419"/>
    </location>
    <ligand>
        <name>Mn(2+)</name>
        <dbReference type="ChEBI" id="CHEBI:29035"/>
        <label>2</label>
    </ligand>
</feature>
<feature type="binding site" evidence="7">
    <location>
        <position position="344"/>
    </location>
    <ligand>
        <name>Mn(2+)</name>
        <dbReference type="ChEBI" id="CHEBI:29035"/>
        <label>1</label>
    </ligand>
</feature>
<dbReference type="RefSeq" id="WP_120771304.1">
    <property type="nucleotide sequence ID" value="NZ_CP032627.1"/>
</dbReference>
<keyword evidence="7" id="KW-0479">Metal-binding</keyword>
<feature type="binding site" evidence="7">
    <location>
        <position position="419"/>
    </location>
    <ligand>
        <name>Mn(2+)</name>
        <dbReference type="ChEBI" id="CHEBI:29035"/>
        <label>1</label>
    </ligand>
</feature>
<dbReference type="Pfam" id="PF01368">
    <property type="entry name" value="DHH"/>
    <property type="match status" value="1"/>
</dbReference>
<dbReference type="InterPro" id="IPR014528">
    <property type="entry name" value="GdpP/PdeA"/>
</dbReference>
<dbReference type="GO" id="GO:0046872">
    <property type="term" value="F:metal ion binding"/>
    <property type="evidence" value="ECO:0007669"/>
    <property type="project" value="UniProtKB-KW"/>
</dbReference>
<keyword evidence="7" id="KW-0464">Manganese</keyword>
<feature type="binding site" evidence="7">
    <location>
        <position position="348"/>
    </location>
    <ligand>
        <name>Mn(2+)</name>
        <dbReference type="ChEBI" id="CHEBI:29035"/>
        <label>1</label>
    </ligand>
</feature>
<evidence type="ECO:0000256" key="5">
    <source>
        <dbReference type="ARBA" id="ARBA00023136"/>
    </source>
</evidence>
<dbReference type="EMBL" id="CP032627">
    <property type="protein sequence ID" value="AYF99915.1"/>
    <property type="molecule type" value="Genomic_DNA"/>
</dbReference>
<evidence type="ECO:0000256" key="1">
    <source>
        <dbReference type="ARBA" id="ARBA00004651"/>
    </source>
</evidence>
<accession>A0A387BFL7</accession>
<dbReference type="InterPro" id="IPR001667">
    <property type="entry name" value="DDH_dom"/>
</dbReference>
<dbReference type="Gene3D" id="3.10.310.30">
    <property type="match status" value="1"/>
</dbReference>
<evidence type="ECO:0000313" key="12">
    <source>
        <dbReference type="EMBL" id="AYF99915.1"/>
    </source>
</evidence>
<dbReference type="GO" id="GO:0005886">
    <property type="term" value="C:plasma membrane"/>
    <property type="evidence" value="ECO:0007669"/>
    <property type="project" value="UniProtKB-SubCell"/>
</dbReference>
<dbReference type="EC" id="3.1.4.-" evidence="6"/>
<comment type="catalytic activity">
    <reaction evidence="6">
        <text>3',3'-c-di-AMP + H2O = 5'-O-phosphonoadenylyl-(3'-&gt;5')-adenosine + H(+)</text>
        <dbReference type="Rhea" id="RHEA:54420"/>
        <dbReference type="ChEBI" id="CHEBI:15377"/>
        <dbReference type="ChEBI" id="CHEBI:15378"/>
        <dbReference type="ChEBI" id="CHEBI:71500"/>
        <dbReference type="ChEBI" id="CHEBI:138171"/>
    </reaction>
</comment>
<dbReference type="InterPro" id="IPR051319">
    <property type="entry name" value="Oligoribo/pAp-PDE_c-di-AMP_PDE"/>
</dbReference>